<organism evidence="2 3">
    <name type="scientific">Undibacterium terreum</name>
    <dbReference type="NCBI Taxonomy" id="1224302"/>
    <lineage>
        <taxon>Bacteria</taxon>
        <taxon>Pseudomonadati</taxon>
        <taxon>Pseudomonadota</taxon>
        <taxon>Betaproteobacteria</taxon>
        <taxon>Burkholderiales</taxon>
        <taxon>Oxalobacteraceae</taxon>
        <taxon>Undibacterium</taxon>
    </lineage>
</organism>
<comment type="caution">
    <text evidence="2">The sequence shown here is derived from an EMBL/GenBank/DDBJ whole genome shotgun (WGS) entry which is preliminary data.</text>
</comment>
<feature type="region of interest" description="Disordered" evidence="1">
    <location>
        <begin position="45"/>
        <end position="74"/>
    </location>
</feature>
<feature type="compositionally biased region" description="Low complexity" evidence="1">
    <location>
        <begin position="46"/>
        <end position="74"/>
    </location>
</feature>
<sequence>MNEFRLSSNKLANTAIAKSAYSIIYCTVMALGAITLSACGGGGSAAPGTGTTAPPATTPTTPTTPDAPSTPGTSTYGSILKADLGVGASLHGAIPFPSDNAWNLNISSAPVDPASNAIIASIGLNTGLHPDFGSGLYAGAPIGIPYTVVDSTQAKVAVNFQAYGDESDAGPYPIPANAPIEGQPSNGAAFSGDRHVLVLDRSANRLYELYNAIPNADGSWKADSGAVFHLDSNNVRPTAKAGWTSADAAGLPIFPGLARYDEVAAGVIAHALRFTVQRSRNAYVPPATHAASSSTDASLPPMGMRVRLKAGYAIPASFSNDTKVILQALKTYGMIVADNGSNWYISGAPDARWNNDKLVSELGSVRGSNFEVVRMDGLVTP</sequence>
<evidence type="ECO:0000313" key="3">
    <source>
        <dbReference type="Proteomes" id="UP000637423"/>
    </source>
</evidence>
<reference evidence="2" key="1">
    <citation type="journal article" date="2014" name="Int. J. Syst. Evol. Microbiol.">
        <title>Complete genome sequence of Corynebacterium casei LMG S-19264T (=DSM 44701T), isolated from a smear-ripened cheese.</title>
        <authorList>
            <consortium name="US DOE Joint Genome Institute (JGI-PGF)"/>
            <person name="Walter F."/>
            <person name="Albersmeier A."/>
            <person name="Kalinowski J."/>
            <person name="Ruckert C."/>
        </authorList>
    </citation>
    <scope>NUCLEOTIDE SEQUENCE</scope>
    <source>
        <strain evidence="2">CGMCC 1.10998</strain>
    </source>
</reference>
<dbReference type="AlphaFoldDB" id="A0A916XJR4"/>
<evidence type="ECO:0000256" key="1">
    <source>
        <dbReference type="SAM" id="MobiDB-lite"/>
    </source>
</evidence>
<accession>A0A916XJR4</accession>
<protein>
    <submittedName>
        <fullName evidence="2">Uncharacterized protein</fullName>
    </submittedName>
</protein>
<name>A0A916XJR4_9BURK</name>
<dbReference type="Proteomes" id="UP000637423">
    <property type="component" value="Unassembled WGS sequence"/>
</dbReference>
<proteinExistence type="predicted"/>
<keyword evidence="3" id="KW-1185">Reference proteome</keyword>
<gene>
    <name evidence="2" type="ORF">GCM10011396_27560</name>
</gene>
<dbReference type="EMBL" id="BMED01000002">
    <property type="protein sequence ID" value="GGC78852.1"/>
    <property type="molecule type" value="Genomic_DNA"/>
</dbReference>
<dbReference type="RefSeq" id="WP_188566580.1">
    <property type="nucleotide sequence ID" value="NZ_BMED01000002.1"/>
</dbReference>
<evidence type="ECO:0000313" key="2">
    <source>
        <dbReference type="EMBL" id="GGC78852.1"/>
    </source>
</evidence>
<reference evidence="2" key="2">
    <citation type="submission" date="2020-09" db="EMBL/GenBank/DDBJ databases">
        <authorList>
            <person name="Sun Q."/>
            <person name="Zhou Y."/>
        </authorList>
    </citation>
    <scope>NUCLEOTIDE SEQUENCE</scope>
    <source>
        <strain evidence="2">CGMCC 1.10998</strain>
    </source>
</reference>